<dbReference type="PANTHER" id="PTHR43473">
    <property type="entry name" value="MAGNESIUM-CHELATASE SUBUNIT CHLD, CHLOROPLASTIC"/>
    <property type="match status" value="1"/>
</dbReference>
<feature type="domain" description="VWFA" evidence="2">
    <location>
        <begin position="407"/>
        <end position="587"/>
    </location>
</feature>
<feature type="compositionally biased region" description="Pro residues" evidence="1">
    <location>
        <begin position="263"/>
        <end position="273"/>
    </location>
</feature>
<name>A0ABT9G4H9_LEPDI</name>
<dbReference type="RefSeq" id="WP_305749943.1">
    <property type="nucleotide sequence ID" value="NZ_JAUZEE010000006.1"/>
</dbReference>
<dbReference type="EC" id="6.6.1.1" evidence="3"/>
<dbReference type="GO" id="GO:0016851">
    <property type="term" value="F:magnesium chelatase activity"/>
    <property type="evidence" value="ECO:0007669"/>
    <property type="project" value="UniProtKB-EC"/>
</dbReference>
<dbReference type="Pfam" id="PF13519">
    <property type="entry name" value="VWA_2"/>
    <property type="match status" value="1"/>
</dbReference>
<dbReference type="Gene3D" id="1.10.8.80">
    <property type="entry name" value="Magnesium chelatase subunit I, C-Terminal domain"/>
    <property type="match status" value="1"/>
</dbReference>
<feature type="region of interest" description="Disordered" evidence="1">
    <location>
        <begin position="319"/>
        <end position="352"/>
    </location>
</feature>
<sequence length="588" mass="61538">MARADDLDRIARLLATDPQGLGGVWLRGPAGEARDALVTRLRAAWPVDAPWRRVPLQIDDERLMGGLDLAASLSAGRPVQSTGLIDQSRGGVLLLPMAERAPAGLSARLAAALDADAAAPALLALDEGQGPDESLAPALAERLALVLTCEDGRPVDRSEQPEQPDPAEPRHAFDLDRARAALADIPFDAEAVEALCAAALALGLDSMRPAWQAWRVACVSAACAGHGRVEQDDAELAARLVLAPRARSLPAPPQDEAPDELQDPPPPEPPADTPPDEATEPCASPPPPPDAAAMAEQLIAAALSALPPGLLAQLAAGGVRRGGASDGGRRGEAALSRCGGRPVGARRGLPRGGARLDLLSTLRAAVPWQRLRRQERDRAGLPPPVSRLLLRRDDLHVRRLRRPQPTTTVFVVDASGSHAMHRLAEAKGAVELLLADCYVRRDQVALIAFRGSSAETLLAPTRSLVRARRSLAALPGGGGTPLALGIAAATELAERLQARQSGRAQLVFLTDAKANIDRAGQPGREQAMQDALAAARQLALTGVRSLLIDTSPRPQPQARALAQAMAGHYLGLPLGQAHAVSAAVQALT</sequence>
<evidence type="ECO:0000313" key="3">
    <source>
        <dbReference type="EMBL" id="MDP4301386.1"/>
    </source>
</evidence>
<keyword evidence="4" id="KW-1185">Reference proteome</keyword>
<comment type="caution">
    <text evidence="3">The sequence shown here is derived from an EMBL/GenBank/DDBJ whole genome shotgun (WGS) entry which is preliminary data.</text>
</comment>
<feature type="compositionally biased region" description="Low complexity" evidence="1">
    <location>
        <begin position="339"/>
        <end position="352"/>
    </location>
</feature>
<dbReference type="SUPFAM" id="SSF53300">
    <property type="entry name" value="vWA-like"/>
    <property type="match status" value="1"/>
</dbReference>
<dbReference type="SUPFAM" id="SSF52540">
    <property type="entry name" value="P-loop containing nucleoside triphosphate hydrolases"/>
    <property type="match status" value="1"/>
</dbReference>
<proteinExistence type="predicted"/>
<dbReference type="PANTHER" id="PTHR43473:SF2">
    <property type="entry name" value="MAGNESIUM-CHELATASE SUBUNIT CHLD, CHLOROPLASTIC"/>
    <property type="match status" value="1"/>
</dbReference>
<dbReference type="Proteomes" id="UP001235760">
    <property type="component" value="Unassembled WGS sequence"/>
</dbReference>
<reference evidence="3 4" key="1">
    <citation type="submission" date="2023-08" db="EMBL/GenBank/DDBJ databases">
        <authorList>
            <person name="Roldan D.M."/>
            <person name="Menes R.J."/>
        </authorList>
    </citation>
    <scope>NUCLEOTIDE SEQUENCE [LARGE SCALE GENOMIC DNA]</scope>
    <source>
        <strain evidence="3 4">CCM 2812</strain>
    </source>
</reference>
<dbReference type="NCBIfam" id="NF009943">
    <property type="entry name" value="PRK13406.1"/>
    <property type="match status" value="1"/>
</dbReference>
<dbReference type="Gene3D" id="3.40.50.300">
    <property type="entry name" value="P-loop containing nucleotide triphosphate hydrolases"/>
    <property type="match status" value="1"/>
</dbReference>
<organism evidence="3 4">
    <name type="scientific">Leptothrix discophora</name>
    <dbReference type="NCBI Taxonomy" id="89"/>
    <lineage>
        <taxon>Bacteria</taxon>
        <taxon>Pseudomonadati</taxon>
        <taxon>Pseudomonadota</taxon>
        <taxon>Betaproteobacteria</taxon>
        <taxon>Burkholderiales</taxon>
        <taxon>Sphaerotilaceae</taxon>
        <taxon>Leptothrix</taxon>
    </lineage>
</organism>
<dbReference type="InterPro" id="IPR027417">
    <property type="entry name" value="P-loop_NTPase"/>
</dbReference>
<dbReference type="PROSITE" id="PS50234">
    <property type="entry name" value="VWFA"/>
    <property type="match status" value="1"/>
</dbReference>
<keyword evidence="3" id="KW-0436">Ligase</keyword>
<dbReference type="InterPro" id="IPR036465">
    <property type="entry name" value="vWFA_dom_sf"/>
</dbReference>
<dbReference type="SMART" id="SM00327">
    <property type="entry name" value="VWA"/>
    <property type="match status" value="1"/>
</dbReference>
<protein>
    <submittedName>
        <fullName evidence="3">Magnesium chelatase subunit D</fullName>
        <ecNumber evidence="3">6.6.1.1</ecNumber>
    </submittedName>
</protein>
<dbReference type="InterPro" id="IPR041628">
    <property type="entry name" value="ChlI/MoxR_AAA_lid"/>
</dbReference>
<evidence type="ECO:0000313" key="4">
    <source>
        <dbReference type="Proteomes" id="UP001235760"/>
    </source>
</evidence>
<dbReference type="InterPro" id="IPR002035">
    <property type="entry name" value="VWF_A"/>
</dbReference>
<dbReference type="EMBL" id="JAUZEE010000006">
    <property type="protein sequence ID" value="MDP4301386.1"/>
    <property type="molecule type" value="Genomic_DNA"/>
</dbReference>
<dbReference type="Pfam" id="PF17863">
    <property type="entry name" value="AAA_lid_2"/>
    <property type="match status" value="1"/>
</dbReference>
<accession>A0ABT9G4H9</accession>
<evidence type="ECO:0000256" key="1">
    <source>
        <dbReference type="SAM" id="MobiDB-lite"/>
    </source>
</evidence>
<feature type="region of interest" description="Disordered" evidence="1">
    <location>
        <begin position="248"/>
        <end position="291"/>
    </location>
</feature>
<gene>
    <name evidence="3" type="ORF">Q8X39_12120</name>
</gene>
<dbReference type="Gene3D" id="3.40.50.410">
    <property type="entry name" value="von Willebrand factor, type A domain"/>
    <property type="match status" value="1"/>
</dbReference>
<evidence type="ECO:0000259" key="2">
    <source>
        <dbReference type="PROSITE" id="PS50234"/>
    </source>
</evidence>